<comment type="caution">
    <text evidence="2">The sequence shown here is derived from an EMBL/GenBank/DDBJ whole genome shotgun (WGS) entry which is preliminary data.</text>
</comment>
<name>A0A8J3B378_9BURK</name>
<reference evidence="2" key="2">
    <citation type="submission" date="2020-09" db="EMBL/GenBank/DDBJ databases">
        <authorList>
            <person name="Sun Q."/>
            <person name="Sedlacek I."/>
        </authorList>
    </citation>
    <scope>NUCLEOTIDE SEQUENCE</scope>
    <source>
        <strain evidence="2">CCM 7664</strain>
    </source>
</reference>
<dbReference type="EMBL" id="BMDP01000002">
    <property type="protein sequence ID" value="GGI54278.1"/>
    <property type="molecule type" value="Genomic_DNA"/>
</dbReference>
<keyword evidence="1" id="KW-0732">Signal</keyword>
<dbReference type="AlphaFoldDB" id="A0A8J3B378"/>
<sequence>MKKIVSIFFALLFANAAMAASLEDDVKQYVAIFSTESAVQPEVLESFAWMGISDPRVFDLIEQRVLRGADQAPKNKTKKNEIALSMRALGFSGQSKYANTLNKYVSDRTYARYAKTALKEMPDYQKWNAVISNRATFDPRYSDDANRILNMLHSDDFMLKRIGAKRVYFSNKDDVLLETLVSEIRATYGKTNIDSETSDAIAWMVKALASTGQERYQPFFQEVLEKSSDQKVKRYAERAFDR</sequence>
<evidence type="ECO:0000256" key="1">
    <source>
        <dbReference type="SAM" id="SignalP"/>
    </source>
</evidence>
<evidence type="ECO:0000313" key="3">
    <source>
        <dbReference type="Proteomes" id="UP000627205"/>
    </source>
</evidence>
<dbReference type="RefSeq" id="WP_188420348.1">
    <property type="nucleotide sequence ID" value="NZ_BMDP01000002.1"/>
</dbReference>
<organism evidence="2 3">
    <name type="scientific">Oxalicibacterium solurbis</name>
    <dbReference type="NCBI Taxonomy" id="69280"/>
    <lineage>
        <taxon>Bacteria</taxon>
        <taxon>Pseudomonadati</taxon>
        <taxon>Pseudomonadota</taxon>
        <taxon>Betaproteobacteria</taxon>
        <taxon>Burkholderiales</taxon>
        <taxon>Oxalobacteraceae</taxon>
        <taxon>Oxalicibacterium</taxon>
    </lineage>
</organism>
<protein>
    <submittedName>
        <fullName evidence="2">Uncharacterized protein</fullName>
    </submittedName>
</protein>
<dbReference type="Proteomes" id="UP000627205">
    <property type="component" value="Unassembled WGS sequence"/>
</dbReference>
<feature type="signal peptide" evidence="1">
    <location>
        <begin position="1"/>
        <end position="19"/>
    </location>
</feature>
<gene>
    <name evidence="2" type="ORF">GCM10011430_14520</name>
</gene>
<feature type="chain" id="PRO_5035321803" evidence="1">
    <location>
        <begin position="20"/>
        <end position="242"/>
    </location>
</feature>
<proteinExistence type="predicted"/>
<evidence type="ECO:0000313" key="2">
    <source>
        <dbReference type="EMBL" id="GGI54278.1"/>
    </source>
</evidence>
<reference evidence="2" key="1">
    <citation type="journal article" date="2014" name="Int. J. Syst. Evol. Microbiol.">
        <title>Complete genome sequence of Corynebacterium casei LMG S-19264T (=DSM 44701T), isolated from a smear-ripened cheese.</title>
        <authorList>
            <consortium name="US DOE Joint Genome Institute (JGI-PGF)"/>
            <person name="Walter F."/>
            <person name="Albersmeier A."/>
            <person name="Kalinowski J."/>
            <person name="Ruckert C."/>
        </authorList>
    </citation>
    <scope>NUCLEOTIDE SEQUENCE</scope>
    <source>
        <strain evidence="2">CCM 7664</strain>
    </source>
</reference>
<keyword evidence="3" id="KW-1185">Reference proteome</keyword>
<accession>A0A8J3B378</accession>